<name>A0ABT6MJI5_9NOCA</name>
<keyword evidence="4" id="KW-1185">Reference proteome</keyword>
<keyword evidence="2" id="KW-0812">Transmembrane</keyword>
<dbReference type="RefSeq" id="WP_280763323.1">
    <property type="nucleotide sequence ID" value="NZ_JARXVC010000018.1"/>
</dbReference>
<organism evidence="3 4">
    <name type="scientific">Prescottella agglutinans</name>
    <dbReference type="NCBI Taxonomy" id="1644129"/>
    <lineage>
        <taxon>Bacteria</taxon>
        <taxon>Bacillati</taxon>
        <taxon>Actinomycetota</taxon>
        <taxon>Actinomycetes</taxon>
        <taxon>Mycobacteriales</taxon>
        <taxon>Nocardiaceae</taxon>
        <taxon>Prescottella</taxon>
    </lineage>
</organism>
<feature type="region of interest" description="Disordered" evidence="1">
    <location>
        <begin position="73"/>
        <end position="125"/>
    </location>
</feature>
<evidence type="ECO:0000256" key="1">
    <source>
        <dbReference type="SAM" id="MobiDB-lite"/>
    </source>
</evidence>
<reference evidence="3 4" key="1">
    <citation type="submission" date="2023-04" db="EMBL/GenBank/DDBJ databases">
        <title>Forest soil microbial communities from Buena Vista Peninsula, Colon Province, Panama.</title>
        <authorList>
            <person name="Bouskill N."/>
        </authorList>
    </citation>
    <scope>NUCLEOTIDE SEQUENCE [LARGE SCALE GENOMIC DNA]</scope>
    <source>
        <strain evidence="3 4">CFH S0262</strain>
    </source>
</reference>
<comment type="caution">
    <text evidence="3">The sequence shown here is derived from an EMBL/GenBank/DDBJ whole genome shotgun (WGS) entry which is preliminary data.</text>
</comment>
<evidence type="ECO:0000256" key="2">
    <source>
        <dbReference type="SAM" id="Phobius"/>
    </source>
</evidence>
<proteinExistence type="predicted"/>
<sequence>MIFVGLGLVAFVVASAGSAAPERRWGPPTYWIASAVSGVFVALGMPTIGRAIAVAVFTWVVSWFWAWWWTPLASRKGPDGRRKPGFASRYSYWPPRRPGTPPPRINRYSKPHYQARGDDSPAQDL</sequence>
<feature type="compositionally biased region" description="Pro residues" evidence="1">
    <location>
        <begin position="95"/>
        <end position="104"/>
    </location>
</feature>
<keyword evidence="2" id="KW-1133">Transmembrane helix</keyword>
<feature type="transmembrane region" description="Helical" evidence="2">
    <location>
        <begin position="52"/>
        <end position="70"/>
    </location>
</feature>
<dbReference type="EMBL" id="JARXVC010000018">
    <property type="protein sequence ID" value="MDH6284075.1"/>
    <property type="molecule type" value="Genomic_DNA"/>
</dbReference>
<evidence type="ECO:0000313" key="4">
    <source>
        <dbReference type="Proteomes" id="UP001160334"/>
    </source>
</evidence>
<gene>
    <name evidence="3" type="ORF">M2280_005327</name>
</gene>
<keyword evidence="2" id="KW-0472">Membrane</keyword>
<protein>
    <submittedName>
        <fullName evidence="3">Uncharacterized protein</fullName>
    </submittedName>
</protein>
<accession>A0ABT6MJI5</accession>
<evidence type="ECO:0000313" key="3">
    <source>
        <dbReference type="EMBL" id="MDH6284075.1"/>
    </source>
</evidence>
<dbReference type="Proteomes" id="UP001160334">
    <property type="component" value="Unassembled WGS sequence"/>
</dbReference>